<name>A0A3P1YQW7_TANFO</name>
<proteinExistence type="predicted"/>
<gene>
    <name evidence="2" type="ORF">EII41_11245</name>
</gene>
<evidence type="ECO:0000256" key="1">
    <source>
        <dbReference type="SAM" id="Phobius"/>
    </source>
</evidence>
<sequence>MMTLLQIQGGSLGELMSLFKQNAGYIIGLGFVFYGLSIAKQLVTNHERVKGHIITYLVALSIYLAIWALV</sequence>
<dbReference type="RefSeq" id="WP_124790657.1">
    <property type="nucleotide sequence ID" value="NZ_RQYN01000050.1"/>
</dbReference>
<feature type="transmembrane region" description="Helical" evidence="1">
    <location>
        <begin position="22"/>
        <end position="39"/>
    </location>
</feature>
<evidence type="ECO:0000313" key="3">
    <source>
        <dbReference type="Proteomes" id="UP000279860"/>
    </source>
</evidence>
<keyword evidence="1" id="KW-0472">Membrane</keyword>
<accession>A0A3P1YQW7</accession>
<protein>
    <submittedName>
        <fullName evidence="2">Uncharacterized protein</fullName>
    </submittedName>
</protein>
<keyword evidence="1" id="KW-0812">Transmembrane</keyword>
<reference evidence="2 3" key="1">
    <citation type="submission" date="2018-11" db="EMBL/GenBank/DDBJ databases">
        <title>Genomes From Bacteria Associated with the Canine Oral Cavity: a Test Case for Automated Genome-Based Taxonomic Assignment.</title>
        <authorList>
            <person name="Coil D.A."/>
            <person name="Jospin G."/>
            <person name="Darling A.E."/>
            <person name="Wallis C."/>
            <person name="Davis I.J."/>
            <person name="Harris S."/>
            <person name="Eisen J.A."/>
            <person name="Holcombe L.J."/>
            <person name="O'Flynn C."/>
        </authorList>
    </citation>
    <scope>NUCLEOTIDE SEQUENCE [LARGE SCALE GENOMIC DNA]</scope>
    <source>
        <strain evidence="2 3">OH1426_COT-023</strain>
    </source>
</reference>
<organism evidence="2 3">
    <name type="scientific">Tannerella forsythia</name>
    <name type="common">Bacteroides forsythus</name>
    <dbReference type="NCBI Taxonomy" id="28112"/>
    <lineage>
        <taxon>Bacteria</taxon>
        <taxon>Pseudomonadati</taxon>
        <taxon>Bacteroidota</taxon>
        <taxon>Bacteroidia</taxon>
        <taxon>Bacteroidales</taxon>
        <taxon>Tannerellaceae</taxon>
        <taxon>Tannerella</taxon>
    </lineage>
</organism>
<keyword evidence="1" id="KW-1133">Transmembrane helix</keyword>
<comment type="caution">
    <text evidence="2">The sequence shown here is derived from an EMBL/GenBank/DDBJ whole genome shotgun (WGS) entry which is preliminary data.</text>
</comment>
<dbReference type="EMBL" id="RQYN01000050">
    <property type="protein sequence ID" value="RRD72460.1"/>
    <property type="molecule type" value="Genomic_DNA"/>
</dbReference>
<feature type="transmembrane region" description="Helical" evidence="1">
    <location>
        <begin position="51"/>
        <end position="69"/>
    </location>
</feature>
<evidence type="ECO:0000313" key="2">
    <source>
        <dbReference type="EMBL" id="RRD72460.1"/>
    </source>
</evidence>
<dbReference type="Proteomes" id="UP000279860">
    <property type="component" value="Unassembled WGS sequence"/>
</dbReference>
<dbReference type="AlphaFoldDB" id="A0A3P1YQW7"/>